<comment type="caution">
    <text evidence="1">The sequence shown here is derived from an EMBL/GenBank/DDBJ whole genome shotgun (WGS) entry which is preliminary data.</text>
</comment>
<evidence type="ECO:0000313" key="2">
    <source>
        <dbReference type="Proteomes" id="UP000623967"/>
    </source>
</evidence>
<gene>
    <name evidence="1" type="ORF">JK635_23225</name>
</gene>
<feature type="non-terminal residue" evidence="1">
    <location>
        <position position="1"/>
    </location>
</feature>
<dbReference type="EMBL" id="JAESWB010000376">
    <property type="protein sequence ID" value="MBL4955074.1"/>
    <property type="molecule type" value="Genomic_DNA"/>
</dbReference>
<organism evidence="1 2">
    <name type="scientific">Neobacillus paridis</name>
    <dbReference type="NCBI Taxonomy" id="2803862"/>
    <lineage>
        <taxon>Bacteria</taxon>
        <taxon>Bacillati</taxon>
        <taxon>Bacillota</taxon>
        <taxon>Bacilli</taxon>
        <taxon>Bacillales</taxon>
        <taxon>Bacillaceae</taxon>
        <taxon>Neobacillus</taxon>
    </lineage>
</organism>
<protein>
    <recommendedName>
        <fullName evidence="3">Porin</fullName>
    </recommendedName>
</protein>
<dbReference type="InterPro" id="IPR023614">
    <property type="entry name" value="Porin_dom_sf"/>
</dbReference>
<evidence type="ECO:0000313" key="1">
    <source>
        <dbReference type="EMBL" id="MBL4955074.1"/>
    </source>
</evidence>
<proteinExistence type="predicted"/>
<accession>A0ABS1TUT8</accession>
<evidence type="ECO:0008006" key="3">
    <source>
        <dbReference type="Google" id="ProtNLM"/>
    </source>
</evidence>
<reference evidence="1 2" key="1">
    <citation type="submission" date="2021-01" db="EMBL/GenBank/DDBJ databases">
        <title>Genome public.</title>
        <authorList>
            <person name="Liu C."/>
            <person name="Sun Q."/>
        </authorList>
    </citation>
    <scope>NUCLEOTIDE SEQUENCE [LARGE SCALE GENOMIC DNA]</scope>
    <source>
        <strain evidence="1 2">YIM B02564</strain>
    </source>
</reference>
<sequence length="74" mass="7790">FGVGNTAAGKRGLFIVGATYALSKRTNFYADIDYAKYKDGLENGPTAITSQSSLRAAPGQDSMMGVSVGINHLF</sequence>
<keyword evidence="2" id="KW-1185">Reference proteome</keyword>
<dbReference type="SUPFAM" id="SSF56935">
    <property type="entry name" value="Porins"/>
    <property type="match status" value="1"/>
</dbReference>
<name>A0ABS1TUT8_9BACI</name>
<dbReference type="Gene3D" id="2.40.160.10">
    <property type="entry name" value="Porin"/>
    <property type="match status" value="1"/>
</dbReference>
<dbReference type="Proteomes" id="UP000623967">
    <property type="component" value="Unassembled WGS sequence"/>
</dbReference>